<feature type="transmembrane region" description="Helical" evidence="1">
    <location>
        <begin position="53"/>
        <end position="74"/>
    </location>
</feature>
<reference evidence="2 3" key="1">
    <citation type="submission" date="2019-07" db="EMBL/GenBank/DDBJ databases">
        <title>WGS assembly of Gossypium tomentosum.</title>
        <authorList>
            <person name="Chen Z.J."/>
            <person name="Sreedasyam A."/>
            <person name="Ando A."/>
            <person name="Song Q."/>
            <person name="De L."/>
            <person name="Hulse-Kemp A."/>
            <person name="Ding M."/>
            <person name="Ye W."/>
            <person name="Kirkbride R."/>
            <person name="Jenkins J."/>
            <person name="Plott C."/>
            <person name="Lovell J."/>
            <person name="Lin Y.-M."/>
            <person name="Vaughn R."/>
            <person name="Liu B."/>
            <person name="Li W."/>
            <person name="Simpson S."/>
            <person name="Scheffler B."/>
            <person name="Saski C."/>
            <person name="Grover C."/>
            <person name="Hu G."/>
            <person name="Conover J."/>
            <person name="Carlson J."/>
            <person name="Shu S."/>
            <person name="Boston L."/>
            <person name="Williams M."/>
            <person name="Peterson D."/>
            <person name="Mcgee K."/>
            <person name="Jones D."/>
            <person name="Wendel J."/>
            <person name="Stelly D."/>
            <person name="Grimwood J."/>
            <person name="Schmutz J."/>
        </authorList>
    </citation>
    <scope>NUCLEOTIDE SEQUENCE [LARGE SCALE GENOMIC DNA]</scope>
    <source>
        <strain evidence="2">7179.01</strain>
    </source>
</reference>
<sequence length="76" mass="9067">MHQAVRKGQLDPLPQRSQMGKLRGAADFNYCPYCCTQHIFICSSSYLFYDTCLRFIITFFNNIVFKFEFIFSFLRM</sequence>
<gene>
    <name evidence="2" type="ORF">ES332_D04G053600v1</name>
</gene>
<proteinExistence type="predicted"/>
<protein>
    <submittedName>
        <fullName evidence="2">Uncharacterized protein</fullName>
    </submittedName>
</protein>
<keyword evidence="1" id="KW-0472">Membrane</keyword>
<evidence type="ECO:0000256" key="1">
    <source>
        <dbReference type="SAM" id="Phobius"/>
    </source>
</evidence>
<keyword evidence="3" id="KW-1185">Reference proteome</keyword>
<evidence type="ECO:0000313" key="2">
    <source>
        <dbReference type="EMBL" id="TYH75979.1"/>
    </source>
</evidence>
<accession>A0A5D2LA13</accession>
<dbReference type="AlphaFoldDB" id="A0A5D2LA13"/>
<keyword evidence="1" id="KW-1133">Transmembrane helix</keyword>
<keyword evidence="1" id="KW-0812">Transmembrane</keyword>
<dbReference type="EMBL" id="CM017626">
    <property type="protein sequence ID" value="TYH75979.1"/>
    <property type="molecule type" value="Genomic_DNA"/>
</dbReference>
<dbReference type="Proteomes" id="UP000322667">
    <property type="component" value="Chromosome D04"/>
</dbReference>
<evidence type="ECO:0000313" key="3">
    <source>
        <dbReference type="Proteomes" id="UP000322667"/>
    </source>
</evidence>
<organism evidence="2 3">
    <name type="scientific">Gossypium tomentosum</name>
    <name type="common">Hawaiian cotton</name>
    <name type="synonym">Gossypium sandvicense</name>
    <dbReference type="NCBI Taxonomy" id="34277"/>
    <lineage>
        <taxon>Eukaryota</taxon>
        <taxon>Viridiplantae</taxon>
        <taxon>Streptophyta</taxon>
        <taxon>Embryophyta</taxon>
        <taxon>Tracheophyta</taxon>
        <taxon>Spermatophyta</taxon>
        <taxon>Magnoliopsida</taxon>
        <taxon>eudicotyledons</taxon>
        <taxon>Gunneridae</taxon>
        <taxon>Pentapetalae</taxon>
        <taxon>rosids</taxon>
        <taxon>malvids</taxon>
        <taxon>Malvales</taxon>
        <taxon>Malvaceae</taxon>
        <taxon>Malvoideae</taxon>
        <taxon>Gossypium</taxon>
    </lineage>
</organism>
<name>A0A5D2LA13_GOSTO</name>